<proteinExistence type="inferred from homology"/>
<dbReference type="Gene3D" id="2.60.40.1180">
    <property type="entry name" value="Golgi alpha-mannosidase II"/>
    <property type="match status" value="1"/>
</dbReference>
<dbReference type="SUPFAM" id="SSF51445">
    <property type="entry name" value="(Trans)glycosidases"/>
    <property type="match status" value="1"/>
</dbReference>
<dbReference type="CDD" id="cd11334">
    <property type="entry name" value="AmyAc_TreS"/>
    <property type="match status" value="1"/>
</dbReference>
<name>A0ABT1QTH5_9GAMM</name>
<evidence type="ECO:0000256" key="2">
    <source>
        <dbReference type="ARBA" id="ARBA00005496"/>
    </source>
</evidence>
<dbReference type="SUPFAM" id="SSF56112">
    <property type="entry name" value="Protein kinase-like (PK-like)"/>
    <property type="match status" value="1"/>
</dbReference>
<evidence type="ECO:0000256" key="4">
    <source>
        <dbReference type="ARBA" id="ARBA00022723"/>
    </source>
</evidence>
<evidence type="ECO:0000256" key="7">
    <source>
        <dbReference type="ARBA" id="ARBA00031378"/>
    </source>
</evidence>
<comment type="similarity">
    <text evidence="2">Belongs to the glycosyl hydrolase 13 family. TreS subfamily.</text>
</comment>
<evidence type="ECO:0000313" key="9">
    <source>
        <dbReference type="EMBL" id="MCQ4165598.1"/>
    </source>
</evidence>
<dbReference type="InterPro" id="IPR013780">
    <property type="entry name" value="Glyco_hydro_b"/>
</dbReference>
<evidence type="ECO:0000313" key="10">
    <source>
        <dbReference type="Proteomes" id="UP001165498"/>
    </source>
</evidence>
<evidence type="ECO:0000256" key="6">
    <source>
        <dbReference type="ARBA" id="ARBA00023235"/>
    </source>
</evidence>
<protein>
    <recommendedName>
        <fullName evidence="3">maltose alpha-D-glucosyltransferase</fullName>
        <ecNumber evidence="3">5.4.99.16</ecNumber>
    </recommendedName>
    <alternativeName>
        <fullName evidence="7">Maltose alpha-D-glucosyltransferase</fullName>
    </alternativeName>
</protein>
<dbReference type="InterPro" id="IPR032091">
    <property type="entry name" value="Malt_amylase-like_C"/>
</dbReference>
<evidence type="ECO:0000256" key="5">
    <source>
        <dbReference type="ARBA" id="ARBA00022837"/>
    </source>
</evidence>
<dbReference type="Pfam" id="PF16657">
    <property type="entry name" value="Malt_amylase_C"/>
    <property type="match status" value="1"/>
</dbReference>
<dbReference type="SUPFAM" id="SSF51011">
    <property type="entry name" value="Glycosyl hydrolase domain"/>
    <property type="match status" value="1"/>
</dbReference>
<dbReference type="GO" id="GO:0047471">
    <property type="term" value="F:maltose alpha-D-glucosyltransferase activity"/>
    <property type="evidence" value="ECO:0007669"/>
    <property type="project" value="UniProtKB-EC"/>
</dbReference>
<keyword evidence="4" id="KW-0479">Metal-binding</keyword>
<dbReference type="InterPro" id="IPR017853">
    <property type="entry name" value="GH"/>
</dbReference>
<dbReference type="InterPro" id="IPR006047">
    <property type="entry name" value="GH13_cat_dom"/>
</dbReference>
<dbReference type="InterPro" id="IPR011009">
    <property type="entry name" value="Kinase-like_dom_sf"/>
</dbReference>
<organism evidence="9 10">
    <name type="scientific">Tahibacter harae</name>
    <dbReference type="NCBI Taxonomy" id="2963937"/>
    <lineage>
        <taxon>Bacteria</taxon>
        <taxon>Pseudomonadati</taxon>
        <taxon>Pseudomonadota</taxon>
        <taxon>Gammaproteobacteria</taxon>
        <taxon>Lysobacterales</taxon>
        <taxon>Rhodanobacteraceae</taxon>
        <taxon>Tahibacter</taxon>
    </lineage>
</organism>
<keyword evidence="10" id="KW-1185">Reference proteome</keyword>
<dbReference type="EC" id="5.4.99.16" evidence="3"/>
<reference evidence="9" key="1">
    <citation type="submission" date="2022-07" db="EMBL/GenBank/DDBJ databases">
        <title>Tahibacter sp., a new gammaproteobacterium isolated from the silt sample collected at pig farm.</title>
        <authorList>
            <person name="Chen H."/>
        </authorList>
    </citation>
    <scope>NUCLEOTIDE SEQUENCE</scope>
    <source>
        <strain evidence="9">P2K</strain>
    </source>
</reference>
<keyword evidence="6 9" id="KW-0413">Isomerase</keyword>
<accession>A0ABT1QTH5</accession>
<comment type="caution">
    <text evidence="9">The sequence shown here is derived from an EMBL/GenBank/DDBJ whole genome shotgun (WGS) entry which is preliminary data.</text>
</comment>
<dbReference type="Gene3D" id="3.20.20.80">
    <property type="entry name" value="Glycosidases"/>
    <property type="match status" value="1"/>
</dbReference>
<comment type="catalytic activity">
    <reaction evidence="1">
        <text>D-maltose = alpha,alpha-trehalose</text>
        <dbReference type="Rhea" id="RHEA:15145"/>
        <dbReference type="ChEBI" id="CHEBI:16551"/>
        <dbReference type="ChEBI" id="CHEBI:17306"/>
        <dbReference type="EC" id="5.4.99.16"/>
    </reaction>
</comment>
<evidence type="ECO:0000259" key="8">
    <source>
        <dbReference type="SMART" id="SM00642"/>
    </source>
</evidence>
<dbReference type="Proteomes" id="UP001165498">
    <property type="component" value="Unassembled WGS sequence"/>
</dbReference>
<keyword evidence="5" id="KW-0106">Calcium</keyword>
<dbReference type="InterPro" id="IPR012810">
    <property type="entry name" value="TreS/a-amylase_N"/>
</dbReference>
<dbReference type="PANTHER" id="PTHR10357">
    <property type="entry name" value="ALPHA-AMYLASE FAMILY MEMBER"/>
    <property type="match status" value="1"/>
</dbReference>
<dbReference type="NCBIfam" id="TIGR02456">
    <property type="entry name" value="treS_nterm"/>
    <property type="match status" value="1"/>
</dbReference>
<dbReference type="Gene3D" id="3.90.400.10">
    <property type="entry name" value="Oligo-1,6-glucosidase, Domain 2"/>
    <property type="match status" value="1"/>
</dbReference>
<dbReference type="InterPro" id="IPR045857">
    <property type="entry name" value="O16G_dom_2"/>
</dbReference>
<sequence>MMSAAGAAPAVRNGLDWYKEAVIYQIHVKSFSDGNGDGIGDFAGLLARLDYIAGLGVDTLWLLPYYPSPRRDDGYDVADYYGVHADYGTLEELRRFLDAAHARGLRVIGDLVLNHTSSDHPWFQRARRAPRGSPEHEFYVWSDSDQAYAGTRIIFPDVEKSNWSWDAEAGRYYFHRFYAHQPDLNFDNPLVLEAMLDVARFWLDLGLDGFRLDAVAYLAEREGSSNENLPETHAVLRRLRAEIDAHYPGCLLLAEANQWPEDMLEYFGRDDECQMAFHFPLMPRMYMAIAQEDRFPVSDILRQTPPTPPLSQWAIFLRNHDELTLEMVTDAERDYLWDTYAADPRARLNLGIRRRLAPLLQRDRRRIELMTALLLTLPGTPVLYYGDEIGMGDNVHLGDRDGVRTPMQWSPDRNGGFSRAEAQQLVLPPITDPLYGYQVVNVEAQESDPHSLLHWTRRVLAVRRRYSALFGRGELRFLYPRNRKVLAFLREWQGVSVLCVANFGRTLQAVELDLAEFEGRVPLEIVGASALPGVGRTPYLLTLPPYGFIALELAGRERLPDWYVPEPEPLPELTTLVLRHELAVDLAQVHRARLQNELLPAWLQRRDTHADSVQLGRVLAAAPGSADTALLQLHGSSSGGNHLLPLAISWEGGADASNPPTLALARVRRGARAGVLGDGLATRELLQIWREAWQAQASWNSDGASLHFRREPGAELPPPRGRDLIAGNSAPDIQRTRLDASLAVSLARGDLRALLGPLRLARSLRERAPGLAAPLIGVAELEADGRRDVFALAHEWPANQGDAQNWTLDFLRRSLHEYRATGVERQRQLVQSCRPLAQLLGRRLGELHCALASDAQAAPPLGGDWLRQVLVDALRRFRQLSPQLAAELGLGRDVLAATARRIRGLDDSLRQAQAGPAQPVHGRLSLDHVLLVGGDICFVDFADPPEVLRLPGSSHGCRLADVAALLHALDLADASIARESDSADLAAAEFSQAVRAQMREALLGGYFSACDGLQEPVEPRRRRHLLRLLQTWHAVQELAAGRRRESQQAAWSALLRALNLSSRSPYNGTGAAAATAAG</sequence>
<feature type="domain" description="Glycosyl hydrolase family 13 catalytic" evidence="8">
    <location>
        <begin position="25"/>
        <end position="423"/>
    </location>
</feature>
<dbReference type="Gene3D" id="3.90.1200.10">
    <property type="match status" value="1"/>
</dbReference>
<dbReference type="PANTHER" id="PTHR10357:SF219">
    <property type="entry name" value="MALTOSE ALPHA-D-GLUCOSYLTRANSFERASE"/>
    <property type="match status" value="1"/>
</dbReference>
<dbReference type="Pfam" id="PF00128">
    <property type="entry name" value="Alpha-amylase"/>
    <property type="match status" value="2"/>
</dbReference>
<evidence type="ECO:0000256" key="1">
    <source>
        <dbReference type="ARBA" id="ARBA00001595"/>
    </source>
</evidence>
<evidence type="ECO:0000256" key="3">
    <source>
        <dbReference type="ARBA" id="ARBA00012619"/>
    </source>
</evidence>
<dbReference type="EMBL" id="JANFQO010000010">
    <property type="protein sequence ID" value="MCQ4165598.1"/>
    <property type="molecule type" value="Genomic_DNA"/>
</dbReference>
<dbReference type="SMART" id="SM00642">
    <property type="entry name" value="Aamy"/>
    <property type="match status" value="1"/>
</dbReference>
<gene>
    <name evidence="9" type="primary">treS</name>
    <name evidence="9" type="ORF">NM961_12840</name>
</gene>